<dbReference type="InterPro" id="IPR006674">
    <property type="entry name" value="HD_domain"/>
</dbReference>
<dbReference type="Pfam" id="PF01966">
    <property type="entry name" value="HD"/>
    <property type="match status" value="1"/>
</dbReference>
<dbReference type="AlphaFoldDB" id="A0A0F7VMN8"/>
<sequence>MAMLPLSGAVVPAEHGAMTEMTTTGVPPLPESPLARRTLALVRETESTPTANHSVRSYLFARLCADHRGAQPGRDYDPELLFLACVLHDIGLTEAGDRKQRFEVDGADTAAEFLTAQGVPSADVDDVWEAIALHTSPGIAERRGTLCALVHTGTGMDFGLGTDFVDDATGAAIHAAYPRLSMATTLTDEIVAQARRRPEKAPRFSVAAELVRERAVPPHTTWMETNAGAGRWGN</sequence>
<dbReference type="GO" id="GO:0016787">
    <property type="term" value="F:hydrolase activity"/>
    <property type="evidence" value="ECO:0007669"/>
    <property type="project" value="UniProtKB-KW"/>
</dbReference>
<evidence type="ECO:0000313" key="3">
    <source>
        <dbReference type="Proteomes" id="UP000035016"/>
    </source>
</evidence>
<evidence type="ECO:0000313" key="2">
    <source>
        <dbReference type="EMBL" id="CQR61229.1"/>
    </source>
</evidence>
<organism evidence="2 3">
    <name type="scientific">Streptomyces leeuwenhoekii</name>
    <dbReference type="NCBI Taxonomy" id="1437453"/>
    <lineage>
        <taxon>Bacteria</taxon>
        <taxon>Bacillati</taxon>
        <taxon>Actinomycetota</taxon>
        <taxon>Actinomycetes</taxon>
        <taxon>Kitasatosporales</taxon>
        <taxon>Streptomycetaceae</taxon>
        <taxon>Streptomyces</taxon>
    </lineage>
</organism>
<feature type="domain" description="HD" evidence="1">
    <location>
        <begin position="51"/>
        <end position="141"/>
    </location>
</feature>
<reference evidence="2 3" key="1">
    <citation type="submission" date="2015-02" db="EMBL/GenBank/DDBJ databases">
        <authorList>
            <person name="Gomez-Escribano P.J."/>
        </authorList>
    </citation>
    <scope>NUCLEOTIDE SEQUENCE [LARGE SCALE GENOMIC DNA]</scope>
    <source>
        <strain evidence="3">C34 (DSM 42122 / NRRL B-24963)</strain>
    </source>
</reference>
<dbReference type="CDD" id="cd00077">
    <property type="entry name" value="HDc"/>
    <property type="match status" value="1"/>
</dbReference>
<proteinExistence type="predicted"/>
<dbReference type="SUPFAM" id="SSF109604">
    <property type="entry name" value="HD-domain/PDEase-like"/>
    <property type="match status" value="1"/>
</dbReference>
<dbReference type="EMBL" id="LN831790">
    <property type="protein sequence ID" value="CQR61229.1"/>
    <property type="molecule type" value="Genomic_DNA"/>
</dbReference>
<dbReference type="PANTHER" id="PTHR35569">
    <property type="entry name" value="CYANAMIDE HYDRATASE DDI2-RELATED"/>
    <property type="match status" value="1"/>
</dbReference>
<accession>A0A0F7VMN8</accession>
<gene>
    <name evidence="2" type="primary">sle_17670</name>
</gene>
<keyword evidence="2" id="KW-0378">Hydrolase</keyword>
<protein>
    <submittedName>
        <fullName evidence="2">Metal Dependent Phosphohydrolase</fullName>
    </submittedName>
</protein>
<dbReference type="Proteomes" id="UP000035016">
    <property type="component" value="Chromosome Chromosome"/>
</dbReference>
<name>A0A0F7VMN8_STRLW</name>
<dbReference type="PANTHER" id="PTHR35569:SF1">
    <property type="entry name" value="CYANAMIDE HYDRATASE DDI2-RELATED"/>
    <property type="match status" value="1"/>
</dbReference>
<dbReference type="KEGG" id="sle:sle_17670"/>
<evidence type="ECO:0000259" key="1">
    <source>
        <dbReference type="Pfam" id="PF01966"/>
    </source>
</evidence>
<dbReference type="InterPro" id="IPR003607">
    <property type="entry name" value="HD/PDEase_dom"/>
</dbReference>
<dbReference type="Gene3D" id="1.10.3210.10">
    <property type="entry name" value="Hypothetical protein af1432"/>
    <property type="match status" value="1"/>
</dbReference>